<protein>
    <recommendedName>
        <fullName evidence="3">F5/8 type C domain-containing protein</fullName>
    </recommendedName>
</protein>
<proteinExistence type="predicted"/>
<evidence type="ECO:0000313" key="2">
    <source>
        <dbReference type="Proteomes" id="UP001470230"/>
    </source>
</evidence>
<dbReference type="EMBL" id="JAPFFF010000010">
    <property type="protein sequence ID" value="KAK8880954.1"/>
    <property type="molecule type" value="Genomic_DNA"/>
</dbReference>
<reference evidence="1 2" key="1">
    <citation type="submission" date="2024-04" db="EMBL/GenBank/DDBJ databases">
        <title>Tritrichomonas musculus Genome.</title>
        <authorList>
            <person name="Alves-Ferreira E."/>
            <person name="Grigg M."/>
            <person name="Lorenzi H."/>
            <person name="Galac M."/>
        </authorList>
    </citation>
    <scope>NUCLEOTIDE SEQUENCE [LARGE SCALE GENOMIC DNA]</scope>
    <source>
        <strain evidence="1 2">EAF2021</strain>
    </source>
</reference>
<dbReference type="Gene3D" id="2.60.120.260">
    <property type="entry name" value="Galactose-binding domain-like"/>
    <property type="match status" value="1"/>
</dbReference>
<dbReference type="SUPFAM" id="SSF49785">
    <property type="entry name" value="Galactose-binding domain-like"/>
    <property type="match status" value="1"/>
</dbReference>
<sequence length="436" mass="51263">MQQSIKLQFESISQVPLNKYEKDFTFIVNGEKFITSKIVADLLSPKISKIHSSNPIFNEFSFQTKSTGDFERFISLINFEKTVFTDSEISFITDVIEVLGTEKIDLEIKKNHITIDNVVDKLQSHSQSENLFSQEYSEEINFLSQHFHEINKAHQEDLCNLSLNMLREVMKNSNFQIETEDELLYFINKLYLKSSKYSDLYEYVCFSNVTIKAIDQFVSIFDIKDLNQGTWMSLSNRLKHEIVFDKDNKCQKEGYDVISATDQTKNQDTKGFCEILYLNKDFEGIFHYLQKQSDIDDEVKVTFSSFNYGDPQNLIHFDNNDFFGTGNKSNSWICFEFTNKKIIPTNYTIKSCDYGENWIHPRSWVVEGSENSENWEKLDEQNDCSYLKGSNLIHTFPIQNSDHHEFKYIRIRQTGFNWKKNNCLYFNTIEFYGLIN</sequence>
<dbReference type="Proteomes" id="UP001470230">
    <property type="component" value="Unassembled WGS sequence"/>
</dbReference>
<evidence type="ECO:0000313" key="1">
    <source>
        <dbReference type="EMBL" id="KAK8880954.1"/>
    </source>
</evidence>
<dbReference type="InterPro" id="IPR008979">
    <property type="entry name" value="Galactose-bd-like_sf"/>
</dbReference>
<accession>A0ABR2JQ03</accession>
<organism evidence="1 2">
    <name type="scientific">Tritrichomonas musculus</name>
    <dbReference type="NCBI Taxonomy" id="1915356"/>
    <lineage>
        <taxon>Eukaryota</taxon>
        <taxon>Metamonada</taxon>
        <taxon>Parabasalia</taxon>
        <taxon>Tritrichomonadida</taxon>
        <taxon>Tritrichomonadidae</taxon>
        <taxon>Tritrichomonas</taxon>
    </lineage>
</organism>
<name>A0ABR2JQ03_9EUKA</name>
<keyword evidence="2" id="KW-1185">Reference proteome</keyword>
<evidence type="ECO:0008006" key="3">
    <source>
        <dbReference type="Google" id="ProtNLM"/>
    </source>
</evidence>
<gene>
    <name evidence="1" type="ORF">M9Y10_003660</name>
</gene>
<comment type="caution">
    <text evidence="1">The sequence shown here is derived from an EMBL/GenBank/DDBJ whole genome shotgun (WGS) entry which is preliminary data.</text>
</comment>